<dbReference type="Proteomes" id="UP000494256">
    <property type="component" value="Unassembled WGS sequence"/>
</dbReference>
<dbReference type="EMBL" id="CADEBC010000196">
    <property type="protein sequence ID" value="CAB3224963.1"/>
    <property type="molecule type" value="Genomic_DNA"/>
</dbReference>
<protein>
    <submittedName>
        <fullName evidence="1">Uncharacterized protein</fullName>
    </submittedName>
</protein>
<name>A0A8S0Z3Q7_ARCPL</name>
<organism evidence="1 3">
    <name type="scientific">Arctia plantaginis</name>
    <name type="common">Wood tiger moth</name>
    <name type="synonym">Phalaena plantaginis</name>
    <dbReference type="NCBI Taxonomy" id="874455"/>
    <lineage>
        <taxon>Eukaryota</taxon>
        <taxon>Metazoa</taxon>
        <taxon>Ecdysozoa</taxon>
        <taxon>Arthropoda</taxon>
        <taxon>Hexapoda</taxon>
        <taxon>Insecta</taxon>
        <taxon>Pterygota</taxon>
        <taxon>Neoptera</taxon>
        <taxon>Endopterygota</taxon>
        <taxon>Lepidoptera</taxon>
        <taxon>Glossata</taxon>
        <taxon>Ditrysia</taxon>
        <taxon>Noctuoidea</taxon>
        <taxon>Erebidae</taxon>
        <taxon>Arctiinae</taxon>
        <taxon>Arctia</taxon>
    </lineage>
</organism>
<evidence type="ECO:0000313" key="1">
    <source>
        <dbReference type="EMBL" id="CAB3224963.1"/>
    </source>
</evidence>
<dbReference type="AlphaFoldDB" id="A0A8S0Z3Q7"/>
<evidence type="ECO:0000313" key="2">
    <source>
        <dbReference type="EMBL" id="CAB3256576.1"/>
    </source>
</evidence>
<keyword evidence="3" id="KW-1185">Reference proteome</keyword>
<evidence type="ECO:0000313" key="3">
    <source>
        <dbReference type="Proteomes" id="UP000494106"/>
    </source>
</evidence>
<gene>
    <name evidence="2" type="ORF">APLA_LOCUS15617</name>
    <name evidence="1" type="ORF">APLA_LOCUS2247</name>
</gene>
<reference evidence="3 4" key="1">
    <citation type="submission" date="2020-04" db="EMBL/GenBank/DDBJ databases">
        <authorList>
            <person name="Wallbank WR R."/>
            <person name="Pardo Diaz C."/>
            <person name="Kozak K."/>
            <person name="Martin S."/>
            <person name="Jiggins C."/>
            <person name="Moest M."/>
            <person name="Warren A I."/>
            <person name="Byers J.R.P. K."/>
            <person name="Montejo-Kovacevich G."/>
            <person name="Yen C E."/>
        </authorList>
    </citation>
    <scope>NUCLEOTIDE SEQUENCE [LARGE SCALE GENOMIC DNA]</scope>
</reference>
<accession>A0A8S0Z3Q7</accession>
<evidence type="ECO:0000313" key="4">
    <source>
        <dbReference type="Proteomes" id="UP000494256"/>
    </source>
</evidence>
<dbReference type="Proteomes" id="UP000494106">
    <property type="component" value="Unassembled WGS sequence"/>
</dbReference>
<sequence>MRALSDDSRLAQAEAEMLRYQLQILGLSEVRMNGFGDLRTPKSLTFLYSGKESEKDTLEYGVGLLLSDDADASGLETDLEPNHLGSNKLKSPEDLYRAVLRFHQHVCRGFQRRLLPSTTLSMRP</sequence>
<dbReference type="OrthoDB" id="412793at2759"/>
<dbReference type="EMBL" id="CADEBD010000494">
    <property type="protein sequence ID" value="CAB3256576.1"/>
    <property type="molecule type" value="Genomic_DNA"/>
</dbReference>
<comment type="caution">
    <text evidence="1">The sequence shown here is derived from an EMBL/GenBank/DDBJ whole genome shotgun (WGS) entry which is preliminary data.</text>
</comment>
<proteinExistence type="predicted"/>